<organism evidence="1 2">
    <name type="scientific">Agromyces neolithicus</name>
    <dbReference type="NCBI Taxonomy" id="269420"/>
    <lineage>
        <taxon>Bacteria</taxon>
        <taxon>Bacillati</taxon>
        <taxon>Actinomycetota</taxon>
        <taxon>Actinomycetes</taxon>
        <taxon>Micrococcales</taxon>
        <taxon>Microbacteriaceae</taxon>
        <taxon>Agromyces</taxon>
    </lineage>
</organism>
<proteinExistence type="predicted"/>
<protein>
    <recommendedName>
        <fullName evidence="3">DUF222 domain-containing protein</fullName>
    </recommendedName>
</protein>
<sequence>MATPGSDGLTVTGGDESPAPIVGGVFADDADALAAAIATLEGYFELERQIRLSNDPTHGDLSEFLSPALESQVRAMLATAAQDADARVQATLVENARLQKRSEQGTRAMLAVAYCHVETDAIRALSGDEDTTEVIVSLMSTPDDPRRLRIDGMLPWQGEPLC</sequence>
<dbReference type="EMBL" id="BAAANJ010000009">
    <property type="protein sequence ID" value="GAA1814730.1"/>
    <property type="molecule type" value="Genomic_DNA"/>
</dbReference>
<evidence type="ECO:0000313" key="2">
    <source>
        <dbReference type="Proteomes" id="UP001500002"/>
    </source>
</evidence>
<dbReference type="Proteomes" id="UP001500002">
    <property type="component" value="Unassembled WGS sequence"/>
</dbReference>
<gene>
    <name evidence="1" type="ORF">GCM10009749_25360</name>
</gene>
<accession>A0ABP4YMJ1</accession>
<reference evidence="2" key="1">
    <citation type="journal article" date="2019" name="Int. J. Syst. Evol. Microbiol.">
        <title>The Global Catalogue of Microorganisms (GCM) 10K type strain sequencing project: providing services to taxonomists for standard genome sequencing and annotation.</title>
        <authorList>
            <consortium name="The Broad Institute Genomics Platform"/>
            <consortium name="The Broad Institute Genome Sequencing Center for Infectious Disease"/>
            <person name="Wu L."/>
            <person name="Ma J."/>
        </authorList>
    </citation>
    <scope>NUCLEOTIDE SEQUENCE [LARGE SCALE GENOMIC DNA]</scope>
    <source>
        <strain evidence="2">JCM 14322</strain>
    </source>
</reference>
<keyword evidence="2" id="KW-1185">Reference proteome</keyword>
<evidence type="ECO:0000313" key="1">
    <source>
        <dbReference type="EMBL" id="GAA1814730.1"/>
    </source>
</evidence>
<comment type="caution">
    <text evidence="1">The sequence shown here is derived from an EMBL/GenBank/DDBJ whole genome shotgun (WGS) entry which is preliminary data.</text>
</comment>
<evidence type="ECO:0008006" key="3">
    <source>
        <dbReference type="Google" id="ProtNLM"/>
    </source>
</evidence>
<name>A0ABP4YMJ1_9MICO</name>